<dbReference type="Proteomes" id="UP000198507">
    <property type="component" value="Unassembled WGS sequence"/>
</dbReference>
<dbReference type="RefSeq" id="WP_175486502.1">
    <property type="nucleotide sequence ID" value="NZ_FOIE01000005.1"/>
</dbReference>
<dbReference type="Pfam" id="PF13692">
    <property type="entry name" value="Glyco_trans_1_4"/>
    <property type="match status" value="1"/>
</dbReference>
<evidence type="ECO:0000259" key="3">
    <source>
        <dbReference type="Pfam" id="PF13439"/>
    </source>
</evidence>
<dbReference type="Pfam" id="PF13439">
    <property type="entry name" value="Glyco_transf_4"/>
    <property type="match status" value="1"/>
</dbReference>
<keyword evidence="5" id="KW-1185">Reference proteome</keyword>
<feature type="domain" description="Glycosyltransferase subfamily 4-like N-terminal" evidence="3">
    <location>
        <begin position="12"/>
        <end position="177"/>
    </location>
</feature>
<keyword evidence="2 4" id="KW-0808">Transferase</keyword>
<dbReference type="Gene3D" id="3.40.50.2000">
    <property type="entry name" value="Glycogen Phosphorylase B"/>
    <property type="match status" value="2"/>
</dbReference>
<dbReference type="EMBL" id="FOIE01000005">
    <property type="protein sequence ID" value="SET54944.1"/>
    <property type="molecule type" value="Genomic_DNA"/>
</dbReference>
<dbReference type="SUPFAM" id="SSF53756">
    <property type="entry name" value="UDP-Glycosyltransferase/glycogen phosphorylase"/>
    <property type="match status" value="1"/>
</dbReference>
<evidence type="ECO:0000256" key="1">
    <source>
        <dbReference type="ARBA" id="ARBA00022676"/>
    </source>
</evidence>
<organism evidence="4 5">
    <name type="scientific">Geodermatophilus poikilotrophus</name>
    <dbReference type="NCBI Taxonomy" id="1333667"/>
    <lineage>
        <taxon>Bacteria</taxon>
        <taxon>Bacillati</taxon>
        <taxon>Actinomycetota</taxon>
        <taxon>Actinomycetes</taxon>
        <taxon>Geodermatophilales</taxon>
        <taxon>Geodermatophilaceae</taxon>
        <taxon>Geodermatophilus</taxon>
    </lineage>
</organism>
<evidence type="ECO:0000256" key="2">
    <source>
        <dbReference type="ARBA" id="ARBA00022679"/>
    </source>
</evidence>
<dbReference type="InterPro" id="IPR028098">
    <property type="entry name" value="Glyco_trans_4-like_N"/>
</dbReference>
<keyword evidence="1" id="KW-0328">Glycosyltransferase</keyword>
<sequence>MKVLVVIDSLNFGGAENVLVTLAAEAPALGLELDVLSLAPPTNGRAAWLPRLRAAGLEPHFLGVDRLAQPDAVARLARAIRESGCDVVHAHLEDATTLAPVAGRLARRPVLCTLHHVPVPLRGREALRERLAVLAGSRSAGLLLVSQASRDGFAARYRRSARHGHWSVVHNGVDLERFHPTAPGEPTDLPAELGVPAGVPVVTVVGHMRIGKGQDVAVRAWPQVLAEHPEARLLLIGNGPREEELRALARDLGVASRVVFAGARDDVARILRCTTLVALPTRMEALPTVLLEAAASGVPSVATDVGGVPEVVVDGETGWLVPAPAPGVLPDPGSFATALRDALRDPARLRARGAAARRRAEERFGSRQWAERLTDRYAAVAAGRTPEPA</sequence>
<proteinExistence type="predicted"/>
<reference evidence="5" key="1">
    <citation type="submission" date="2016-10" db="EMBL/GenBank/DDBJ databases">
        <authorList>
            <person name="Varghese N."/>
            <person name="Submissions S."/>
        </authorList>
    </citation>
    <scope>NUCLEOTIDE SEQUENCE [LARGE SCALE GENOMIC DNA]</scope>
    <source>
        <strain evidence="5">DSM 44209</strain>
    </source>
</reference>
<dbReference type="AlphaFoldDB" id="A0A1I0FAU0"/>
<dbReference type="PANTHER" id="PTHR12526:SF510">
    <property type="entry name" value="D-INOSITOL 3-PHOSPHATE GLYCOSYLTRANSFERASE"/>
    <property type="match status" value="1"/>
</dbReference>
<evidence type="ECO:0000313" key="5">
    <source>
        <dbReference type="Proteomes" id="UP000198507"/>
    </source>
</evidence>
<protein>
    <submittedName>
        <fullName evidence="4">Glycosyltransferase involved in cell wall bisynthesis</fullName>
    </submittedName>
</protein>
<accession>A0A1I0FAU0</accession>
<dbReference type="PANTHER" id="PTHR12526">
    <property type="entry name" value="GLYCOSYLTRANSFERASE"/>
    <property type="match status" value="1"/>
</dbReference>
<name>A0A1I0FAU0_9ACTN</name>
<dbReference type="GO" id="GO:0016757">
    <property type="term" value="F:glycosyltransferase activity"/>
    <property type="evidence" value="ECO:0007669"/>
    <property type="project" value="UniProtKB-KW"/>
</dbReference>
<evidence type="ECO:0000313" key="4">
    <source>
        <dbReference type="EMBL" id="SET54944.1"/>
    </source>
</evidence>
<gene>
    <name evidence="4" type="ORF">SAMN04488546_2848</name>
</gene>